<feature type="compositionally biased region" description="Basic residues" evidence="3">
    <location>
        <begin position="59"/>
        <end position="72"/>
    </location>
</feature>
<evidence type="ECO:0000313" key="5">
    <source>
        <dbReference type="Proteomes" id="UP000515152"/>
    </source>
</evidence>
<dbReference type="AlphaFoldDB" id="A0A6P3VMC8"/>
<dbReference type="InterPro" id="IPR036638">
    <property type="entry name" value="HLH_DNA-bd_sf"/>
</dbReference>
<organism evidence="5 6">
    <name type="scientific">Clupea harengus</name>
    <name type="common">Atlantic herring</name>
    <dbReference type="NCBI Taxonomy" id="7950"/>
    <lineage>
        <taxon>Eukaryota</taxon>
        <taxon>Metazoa</taxon>
        <taxon>Chordata</taxon>
        <taxon>Craniata</taxon>
        <taxon>Vertebrata</taxon>
        <taxon>Euteleostomi</taxon>
        <taxon>Actinopterygii</taxon>
        <taxon>Neopterygii</taxon>
        <taxon>Teleostei</taxon>
        <taxon>Clupei</taxon>
        <taxon>Clupeiformes</taxon>
        <taxon>Clupeoidei</taxon>
        <taxon>Clupeidae</taxon>
        <taxon>Clupea</taxon>
    </lineage>
</organism>
<dbReference type="GO" id="GO:0070888">
    <property type="term" value="F:E-box binding"/>
    <property type="evidence" value="ECO:0007669"/>
    <property type="project" value="TreeGrafter"/>
</dbReference>
<protein>
    <submittedName>
        <fullName evidence="6">Class A basic helix-loop-helix protein 9-like</fullName>
    </submittedName>
</protein>
<accession>A0A6P3VMC8</accession>
<name>A0A6P3VMC8_CLUHA</name>
<dbReference type="RefSeq" id="XP_012675811.2">
    <property type="nucleotide sequence ID" value="XM_012820357.2"/>
</dbReference>
<evidence type="ECO:0000256" key="2">
    <source>
        <dbReference type="ARBA" id="ARBA00023163"/>
    </source>
</evidence>
<dbReference type="Proteomes" id="UP000515152">
    <property type="component" value="Chromosome 9"/>
</dbReference>
<dbReference type="KEGG" id="char:105893892"/>
<evidence type="ECO:0000256" key="3">
    <source>
        <dbReference type="SAM" id="MobiDB-lite"/>
    </source>
</evidence>
<keyword evidence="5" id="KW-1185">Reference proteome</keyword>
<dbReference type="SUPFAM" id="SSF47459">
    <property type="entry name" value="HLH, helix-loop-helix DNA-binding domain"/>
    <property type="match status" value="1"/>
</dbReference>
<feature type="compositionally biased region" description="Polar residues" evidence="3">
    <location>
        <begin position="1"/>
        <end position="10"/>
    </location>
</feature>
<feature type="compositionally biased region" description="Low complexity" evidence="3">
    <location>
        <begin position="45"/>
        <end position="56"/>
    </location>
</feature>
<keyword evidence="1" id="KW-0805">Transcription regulation</keyword>
<feature type="domain" description="BHLH" evidence="4">
    <location>
        <begin position="70"/>
        <end position="122"/>
    </location>
</feature>
<evidence type="ECO:0000313" key="6">
    <source>
        <dbReference type="RefSeq" id="XP_012675811.2"/>
    </source>
</evidence>
<dbReference type="GO" id="GO:0003700">
    <property type="term" value="F:DNA-binding transcription factor activity"/>
    <property type="evidence" value="ECO:0007669"/>
    <property type="project" value="TreeGrafter"/>
</dbReference>
<feature type="region of interest" description="Disordered" evidence="3">
    <location>
        <begin position="1"/>
        <end position="75"/>
    </location>
</feature>
<dbReference type="OrthoDB" id="6241467at2759"/>
<proteinExistence type="predicted"/>
<dbReference type="Gene3D" id="4.10.280.10">
    <property type="entry name" value="Helix-loop-helix DNA-binding domain"/>
    <property type="match status" value="1"/>
</dbReference>
<dbReference type="GO" id="GO:0007423">
    <property type="term" value="P:sensory organ development"/>
    <property type="evidence" value="ECO:0007669"/>
    <property type="project" value="TreeGrafter"/>
</dbReference>
<dbReference type="CDD" id="cd18912">
    <property type="entry name" value="bHLH_TS_bHLHa9"/>
    <property type="match status" value="1"/>
</dbReference>
<gene>
    <name evidence="6" type="primary">LOC105893892</name>
</gene>
<dbReference type="PANTHER" id="PTHR19290">
    <property type="entry name" value="BASIC HELIX-LOOP-HELIX PROTEIN NEUROGENIN-RELATED"/>
    <property type="match status" value="1"/>
</dbReference>
<dbReference type="GO" id="GO:0045944">
    <property type="term" value="P:positive regulation of transcription by RNA polymerase II"/>
    <property type="evidence" value="ECO:0007669"/>
    <property type="project" value="TreeGrafter"/>
</dbReference>
<dbReference type="InterPro" id="IPR011598">
    <property type="entry name" value="bHLH_dom"/>
</dbReference>
<dbReference type="GO" id="GO:0061564">
    <property type="term" value="P:axon development"/>
    <property type="evidence" value="ECO:0007669"/>
    <property type="project" value="TreeGrafter"/>
</dbReference>
<dbReference type="PROSITE" id="PS50888">
    <property type="entry name" value="BHLH"/>
    <property type="match status" value="1"/>
</dbReference>
<keyword evidence="2" id="KW-0804">Transcription</keyword>
<dbReference type="GeneID" id="105893892"/>
<dbReference type="SMART" id="SM00353">
    <property type="entry name" value="HLH"/>
    <property type="match status" value="1"/>
</dbReference>
<evidence type="ECO:0000259" key="4">
    <source>
        <dbReference type="PROSITE" id="PS50888"/>
    </source>
</evidence>
<dbReference type="GO" id="GO:0046983">
    <property type="term" value="F:protein dimerization activity"/>
    <property type="evidence" value="ECO:0007669"/>
    <property type="project" value="InterPro"/>
</dbReference>
<sequence length="305" mass="33539">MSSIASNTESEFADEQLDSSPMGHDDDSSGSEGNSKKSSPERDSASSSSQNPRNSNIAGKKRSQPVRSKARKVAANVRERQRILDYNQAFNMLRLGLNHDLSGKRLSKITTLRRAINRISALSIFLGSHPPPTAERTCSHVDCLHGTQEENGRLVSVKKRGYPLGKCLQSPISSIPHHQPELQTPQTHKPYSSIMASEPPQLHPDLSLHTGTACPPSPHYVQYSPDSQLCMGHGLYGHPREETFNNNNNNSVPANYGVGQVYQYGVKATCHQNHTDNFVDSPAVPFSWQLGYLQGSSSQQSLTMH</sequence>
<reference evidence="6" key="1">
    <citation type="submission" date="2025-08" db="UniProtKB">
        <authorList>
            <consortium name="RefSeq"/>
        </authorList>
    </citation>
    <scope>IDENTIFICATION</scope>
</reference>
<evidence type="ECO:0000256" key="1">
    <source>
        <dbReference type="ARBA" id="ARBA00023015"/>
    </source>
</evidence>
<dbReference type="GO" id="GO:0005634">
    <property type="term" value="C:nucleus"/>
    <property type="evidence" value="ECO:0007669"/>
    <property type="project" value="TreeGrafter"/>
</dbReference>
<dbReference type="InterPro" id="IPR050359">
    <property type="entry name" value="bHLH_transcription_factors"/>
</dbReference>
<dbReference type="Pfam" id="PF00010">
    <property type="entry name" value="HLH"/>
    <property type="match status" value="1"/>
</dbReference>
<feature type="compositionally biased region" description="Basic and acidic residues" evidence="3">
    <location>
        <begin position="34"/>
        <end position="44"/>
    </location>
</feature>